<dbReference type="AlphaFoldDB" id="A0A0K9FEG8"/>
<dbReference type="GO" id="GO:0000166">
    <property type="term" value="F:nucleotide binding"/>
    <property type="evidence" value="ECO:0007669"/>
    <property type="project" value="InterPro"/>
</dbReference>
<evidence type="ECO:0000313" key="1">
    <source>
        <dbReference type="EMBL" id="KMY32521.1"/>
    </source>
</evidence>
<dbReference type="UniPathway" id="UPA00148">
    <property type="reaction ID" value="UER00236"/>
</dbReference>
<gene>
    <name evidence="1" type="ORF">ACZ11_10390</name>
</gene>
<dbReference type="GO" id="GO:0009236">
    <property type="term" value="P:cobalamin biosynthetic process"/>
    <property type="evidence" value="ECO:0007669"/>
    <property type="project" value="UniProtKB-UniPathway"/>
</dbReference>
<comment type="caution">
    <text evidence="1">The sequence shown here is derived from an EMBL/GenBank/DDBJ whole genome shotgun (WGS) entry which is preliminary data.</text>
</comment>
<dbReference type="GeneID" id="96598655"/>
<dbReference type="Proteomes" id="UP000037326">
    <property type="component" value="Unassembled WGS sequence"/>
</dbReference>
<proteinExistence type="predicted"/>
<name>A0A0K9FEG8_9BACI</name>
<dbReference type="EMBL" id="LFXJ01000005">
    <property type="protein sequence ID" value="KMY32521.1"/>
    <property type="molecule type" value="Genomic_DNA"/>
</dbReference>
<protein>
    <submittedName>
        <fullName evidence="1">Uncharacterized protein</fullName>
    </submittedName>
</protein>
<dbReference type="Pfam" id="PF02283">
    <property type="entry name" value="CobU"/>
    <property type="match status" value="1"/>
</dbReference>
<dbReference type="GO" id="GO:0043752">
    <property type="term" value="F:adenosylcobinamide kinase activity"/>
    <property type="evidence" value="ECO:0007669"/>
    <property type="project" value="InterPro"/>
</dbReference>
<dbReference type="RefSeq" id="WP_049665848.1">
    <property type="nucleotide sequence ID" value="NZ_LFXJ01000005.1"/>
</dbReference>
<organism evidence="1 2">
    <name type="scientific">Lysinibacillus xylanilyticus</name>
    <dbReference type="NCBI Taxonomy" id="582475"/>
    <lineage>
        <taxon>Bacteria</taxon>
        <taxon>Bacillati</taxon>
        <taxon>Bacillota</taxon>
        <taxon>Bacilli</taxon>
        <taxon>Bacillales</taxon>
        <taxon>Bacillaceae</taxon>
        <taxon>Lysinibacillus</taxon>
    </lineage>
</organism>
<dbReference type="InterPro" id="IPR003203">
    <property type="entry name" value="CobU/CobP"/>
</dbReference>
<dbReference type="Gene3D" id="3.40.50.300">
    <property type="entry name" value="P-loop containing nucleotide triphosphate hydrolases"/>
    <property type="match status" value="1"/>
</dbReference>
<sequence length="130" mass="14672">MHVFIGGAYSGKTDYVMKLLAGQKVELVDGELPDGTPTCDVLVIKNIEKWLVTQDLEDDEPLVRTILTRLKTLEENCALYIIVTDMGRGVVPMEKQARLLRDTCGRLYQALFAEAEQVVRIWYGIGEQIK</sequence>
<dbReference type="InterPro" id="IPR027417">
    <property type="entry name" value="P-loop_NTPase"/>
</dbReference>
<accession>A0A0K9FEG8</accession>
<dbReference type="OrthoDB" id="1766664at2"/>
<dbReference type="PATRIC" id="fig|582475.4.peg.1668"/>
<dbReference type="SUPFAM" id="SSF52540">
    <property type="entry name" value="P-loop containing nucleoside triphosphate hydrolases"/>
    <property type="match status" value="1"/>
</dbReference>
<reference evidence="2" key="1">
    <citation type="submission" date="2015-07" db="EMBL/GenBank/DDBJ databases">
        <authorList>
            <consortium name="Consortium for Microbial Forensics and Genomics (microFORGE)"/>
            <person name="Knight B.M."/>
            <person name="Roberts D.P."/>
            <person name="Lin D."/>
            <person name="Hari K."/>
            <person name="Fletcher J."/>
            <person name="Melcher U."/>
            <person name="Blagden T."/>
            <person name="Winegar R.A."/>
        </authorList>
    </citation>
    <scope>NUCLEOTIDE SEQUENCE [LARGE SCALE GENOMIC DNA]</scope>
    <source>
        <strain evidence="2">DSM 23493</strain>
    </source>
</reference>
<evidence type="ECO:0000313" key="2">
    <source>
        <dbReference type="Proteomes" id="UP000037326"/>
    </source>
</evidence>